<proteinExistence type="predicted"/>
<keyword evidence="2 4" id="KW-0808">Transferase</keyword>
<keyword evidence="5" id="KW-1185">Reference proteome</keyword>
<evidence type="ECO:0000313" key="4">
    <source>
        <dbReference type="EMBL" id="BBL05606.1"/>
    </source>
</evidence>
<sequence>MKITVLGPAHPYRGGLASILEIMARTFLRRGDDVDIKTFTLQYPSLLFPGESQTVATPPPADLRIRRCVNTVNPLNWLSVGRTIRRERPDFVLLKYWTPFMAPCFGTIARLARGNGHTKVLCQIDNVEPHERHLSDRPFNRYFLSSVDGFIYMSEQVHRELRAYTAAPALFSPHPLFENFGERVPRAEACGRLGLDPALRYVLFFGLVRDYKGLDLLLGAWALLKRRGRTEGRRLIVAGEFYTAKEPYLKQIAASGLREEVLLHDRFIPDAGVKDYFSAADFVVQPYKTATQSGVTQIAYQFCTPMVVTDVGGLAEIVPDGKVGYVCAPTAEAIAAAVERISDDGTLALFRRNCVGERRRFSWERMCDRVTELYGSVSGTPER</sequence>
<dbReference type="PANTHER" id="PTHR12526:SF510">
    <property type="entry name" value="D-INOSITOL 3-PHOSPHATE GLYCOSYLTRANSFERASE"/>
    <property type="match status" value="1"/>
</dbReference>
<dbReference type="AlphaFoldDB" id="A0A4Y1WZD8"/>
<reference evidence="5" key="1">
    <citation type="submission" date="2019-06" db="EMBL/GenBank/DDBJ databases">
        <title>Alistipes onderdonkii subsp. vulgaris subsp. nov., Alistipes dispar sp. nov. and Alistipes communis sp. nov., isolated from human faeces, and creation of Alistipes onderdonkii subsp. onderdonkii subsp. nov.</title>
        <authorList>
            <person name="Sakamoto M."/>
            <person name="Ikeyama N."/>
            <person name="Ogata Y."/>
            <person name="Suda W."/>
            <person name="Iino T."/>
            <person name="Hattori M."/>
            <person name="Ohkuma M."/>
        </authorList>
    </citation>
    <scope>NUCLEOTIDE SEQUENCE [LARGE SCALE GENOMIC DNA]</scope>
    <source>
        <strain evidence="5">5CPEGH6</strain>
    </source>
</reference>
<dbReference type="SUPFAM" id="SSF53756">
    <property type="entry name" value="UDP-Glycosyltransferase/glycogen phosphorylase"/>
    <property type="match status" value="1"/>
</dbReference>
<evidence type="ECO:0000259" key="3">
    <source>
        <dbReference type="Pfam" id="PF13579"/>
    </source>
</evidence>
<evidence type="ECO:0000256" key="2">
    <source>
        <dbReference type="ARBA" id="ARBA00022679"/>
    </source>
</evidence>
<organism evidence="4 5">
    <name type="scientific">Alistipes dispar</name>
    <dbReference type="NCBI Taxonomy" id="2585119"/>
    <lineage>
        <taxon>Bacteria</taxon>
        <taxon>Pseudomonadati</taxon>
        <taxon>Bacteroidota</taxon>
        <taxon>Bacteroidia</taxon>
        <taxon>Bacteroidales</taxon>
        <taxon>Rikenellaceae</taxon>
        <taxon>Alistipes</taxon>
    </lineage>
</organism>
<dbReference type="Pfam" id="PF13692">
    <property type="entry name" value="Glyco_trans_1_4"/>
    <property type="match status" value="1"/>
</dbReference>
<name>A0A4Y1WZD8_9BACT</name>
<evidence type="ECO:0000256" key="1">
    <source>
        <dbReference type="ARBA" id="ARBA00022676"/>
    </source>
</evidence>
<accession>A0A4Y1WZD8</accession>
<dbReference type="Proteomes" id="UP000319374">
    <property type="component" value="Chromosome"/>
</dbReference>
<dbReference type="KEGG" id="ada:A5CPEGH6_02440"/>
<dbReference type="GO" id="GO:0016757">
    <property type="term" value="F:glycosyltransferase activity"/>
    <property type="evidence" value="ECO:0007669"/>
    <property type="project" value="UniProtKB-KW"/>
</dbReference>
<dbReference type="RefSeq" id="WP_141427493.1">
    <property type="nucleotide sequence ID" value="NZ_AP019736.1"/>
</dbReference>
<gene>
    <name evidence="4" type="ORF">A5CPEGH6_02440</name>
</gene>
<evidence type="ECO:0000313" key="5">
    <source>
        <dbReference type="Proteomes" id="UP000319374"/>
    </source>
</evidence>
<feature type="domain" description="Glycosyltransferase subfamily 4-like N-terminal" evidence="3">
    <location>
        <begin position="14"/>
        <end position="167"/>
    </location>
</feature>
<protein>
    <submittedName>
        <fullName evidence="4">Glycosyl transferase</fullName>
    </submittedName>
</protein>
<keyword evidence="1" id="KW-0328">Glycosyltransferase</keyword>
<dbReference type="InterPro" id="IPR028098">
    <property type="entry name" value="Glyco_trans_4-like_N"/>
</dbReference>
<dbReference type="Pfam" id="PF13579">
    <property type="entry name" value="Glyco_trans_4_4"/>
    <property type="match status" value="1"/>
</dbReference>
<dbReference type="OrthoDB" id="9771846at2"/>
<dbReference type="EMBL" id="AP019736">
    <property type="protein sequence ID" value="BBL05606.1"/>
    <property type="molecule type" value="Genomic_DNA"/>
</dbReference>
<dbReference type="GeneID" id="98672216"/>
<dbReference type="PANTHER" id="PTHR12526">
    <property type="entry name" value="GLYCOSYLTRANSFERASE"/>
    <property type="match status" value="1"/>
</dbReference>
<dbReference type="Gene3D" id="3.40.50.2000">
    <property type="entry name" value="Glycogen Phosphorylase B"/>
    <property type="match status" value="2"/>
</dbReference>